<feature type="short sequence motif" description="Q motif" evidence="8">
    <location>
        <begin position="29"/>
        <end position="57"/>
    </location>
</feature>
<dbReference type="SMART" id="SM00490">
    <property type="entry name" value="HELICc"/>
    <property type="match status" value="1"/>
</dbReference>
<dbReference type="PROSITE" id="PS51194">
    <property type="entry name" value="HELICASE_CTER"/>
    <property type="match status" value="1"/>
</dbReference>
<keyword evidence="4 9" id="KW-0347">Helicase</keyword>
<keyword evidence="14" id="KW-1185">Reference proteome</keyword>
<dbReference type="InterPro" id="IPR014001">
    <property type="entry name" value="Helicase_ATP-bd"/>
</dbReference>
<dbReference type="GO" id="GO:0003724">
    <property type="term" value="F:RNA helicase activity"/>
    <property type="evidence" value="ECO:0007669"/>
    <property type="project" value="UniProtKB-EC"/>
</dbReference>
<dbReference type="InterPro" id="IPR000629">
    <property type="entry name" value="RNA-helicase_DEAD-box_CS"/>
</dbReference>
<dbReference type="CDD" id="cd18787">
    <property type="entry name" value="SF2_C_DEAD"/>
    <property type="match status" value="1"/>
</dbReference>
<evidence type="ECO:0000313" key="13">
    <source>
        <dbReference type="EMBL" id="VDP72547.1"/>
    </source>
</evidence>
<evidence type="ECO:0000256" key="3">
    <source>
        <dbReference type="ARBA" id="ARBA00022801"/>
    </source>
</evidence>
<reference evidence="15" key="1">
    <citation type="submission" date="2016-06" db="UniProtKB">
        <authorList>
            <consortium name="WormBaseParasite"/>
        </authorList>
    </citation>
    <scope>IDENTIFICATION</scope>
</reference>
<keyword evidence="3 9" id="KW-0378">Hydrolase</keyword>
<organism evidence="15">
    <name type="scientific">Echinostoma caproni</name>
    <dbReference type="NCBI Taxonomy" id="27848"/>
    <lineage>
        <taxon>Eukaryota</taxon>
        <taxon>Metazoa</taxon>
        <taxon>Spiralia</taxon>
        <taxon>Lophotrochozoa</taxon>
        <taxon>Platyhelminthes</taxon>
        <taxon>Trematoda</taxon>
        <taxon>Digenea</taxon>
        <taxon>Plagiorchiida</taxon>
        <taxon>Echinostomata</taxon>
        <taxon>Echinostomatoidea</taxon>
        <taxon>Echinostomatidae</taxon>
        <taxon>Echinostoma</taxon>
    </lineage>
</organism>
<keyword evidence="2 9" id="KW-0547">Nucleotide-binding</keyword>
<feature type="domain" description="DEAD-box RNA helicase Q" evidence="12">
    <location>
        <begin position="29"/>
        <end position="57"/>
    </location>
</feature>
<evidence type="ECO:0000256" key="6">
    <source>
        <dbReference type="ARBA" id="ARBA00022884"/>
    </source>
</evidence>
<dbReference type="WBParaSite" id="ECPE_0000443501-mRNA-1">
    <property type="protein sequence ID" value="ECPE_0000443501-mRNA-1"/>
    <property type="gene ID" value="ECPE_0000443501"/>
</dbReference>
<dbReference type="OrthoDB" id="10265785at2759"/>
<gene>
    <name evidence="13" type="ORF">ECPE_LOCUS4423</name>
</gene>
<evidence type="ECO:0000256" key="4">
    <source>
        <dbReference type="ARBA" id="ARBA00022806"/>
    </source>
</evidence>
<protein>
    <recommendedName>
        <fullName evidence="1">RNA helicase</fullName>
        <ecNumber evidence="1">3.6.4.13</ecNumber>
    </recommendedName>
</protein>
<dbReference type="Pfam" id="PF00270">
    <property type="entry name" value="DEAD"/>
    <property type="match status" value="1"/>
</dbReference>
<evidence type="ECO:0000313" key="15">
    <source>
        <dbReference type="WBParaSite" id="ECPE_0000443501-mRNA-1"/>
    </source>
</evidence>
<evidence type="ECO:0000259" key="12">
    <source>
        <dbReference type="PROSITE" id="PS51195"/>
    </source>
</evidence>
<keyword evidence="5 9" id="KW-0067">ATP-binding</keyword>
<evidence type="ECO:0000256" key="5">
    <source>
        <dbReference type="ARBA" id="ARBA00022840"/>
    </source>
</evidence>
<proteinExistence type="inferred from homology"/>
<comment type="catalytic activity">
    <reaction evidence="7">
        <text>ATP + H2O = ADP + phosphate + H(+)</text>
        <dbReference type="Rhea" id="RHEA:13065"/>
        <dbReference type="ChEBI" id="CHEBI:15377"/>
        <dbReference type="ChEBI" id="CHEBI:15378"/>
        <dbReference type="ChEBI" id="CHEBI:30616"/>
        <dbReference type="ChEBI" id="CHEBI:43474"/>
        <dbReference type="ChEBI" id="CHEBI:456216"/>
        <dbReference type="EC" id="3.6.4.13"/>
    </reaction>
</comment>
<feature type="domain" description="Helicase C-terminal" evidence="11">
    <location>
        <begin position="241"/>
        <end position="402"/>
    </location>
</feature>
<dbReference type="PROSITE" id="PS51195">
    <property type="entry name" value="Q_MOTIF"/>
    <property type="match status" value="1"/>
</dbReference>
<dbReference type="SMART" id="SM00487">
    <property type="entry name" value="DEXDc"/>
    <property type="match status" value="1"/>
</dbReference>
<dbReference type="InterPro" id="IPR027417">
    <property type="entry name" value="P-loop_NTPase"/>
</dbReference>
<dbReference type="FunFam" id="3.40.50.300:FF:000031">
    <property type="entry name" value="Eukaryotic initiation factor 4A-III"/>
    <property type="match status" value="1"/>
</dbReference>
<dbReference type="PANTHER" id="PTHR47958">
    <property type="entry name" value="ATP-DEPENDENT RNA HELICASE DBP3"/>
    <property type="match status" value="1"/>
</dbReference>
<evidence type="ECO:0000256" key="7">
    <source>
        <dbReference type="ARBA" id="ARBA00047984"/>
    </source>
</evidence>
<evidence type="ECO:0000313" key="14">
    <source>
        <dbReference type="Proteomes" id="UP000272942"/>
    </source>
</evidence>
<dbReference type="Gene3D" id="3.40.50.300">
    <property type="entry name" value="P-loop containing nucleotide triphosphate hydrolases"/>
    <property type="match status" value="2"/>
</dbReference>
<evidence type="ECO:0000256" key="8">
    <source>
        <dbReference type="PROSITE-ProRule" id="PRU00552"/>
    </source>
</evidence>
<evidence type="ECO:0000256" key="9">
    <source>
        <dbReference type="RuleBase" id="RU000492"/>
    </source>
</evidence>
<feature type="domain" description="Helicase ATP-binding" evidence="10">
    <location>
        <begin position="60"/>
        <end position="230"/>
    </location>
</feature>
<dbReference type="InterPro" id="IPR011545">
    <property type="entry name" value="DEAD/DEAH_box_helicase_dom"/>
</dbReference>
<dbReference type="InterPro" id="IPR014014">
    <property type="entry name" value="RNA_helicase_DEAD_Q_motif"/>
</dbReference>
<keyword evidence="6" id="KW-0694">RNA-binding</keyword>
<comment type="similarity">
    <text evidence="9">Belongs to the DEAD box helicase family.</text>
</comment>
<evidence type="ECO:0000259" key="10">
    <source>
        <dbReference type="PROSITE" id="PS51192"/>
    </source>
</evidence>
<evidence type="ECO:0000256" key="2">
    <source>
        <dbReference type="ARBA" id="ARBA00022741"/>
    </source>
</evidence>
<sequence>MFTACFGTALSSNSSDNTEIDANYHDLVDGFEKMNLKPELLRGIYSYGYERPSAIQQRAIKPSIEGHDVIAQAQSGTGKTATFAISLLQRADLSSPCCQGLILAPTRELARQIKLVVQGIGAFLGVRCYTCIGGTSTAEDIRNLQEGQHVVVGTPGRVYDMMNRGALATTHIKMFVLDEADEMLSRGFADQIKEIYRFLPETAQIMLLSATMPKDMLEVTRRIMKEPVQILVKKEELTLDGIKQFFINVAEEQYKLDTLMDLYGIMNLNQVVIFVNTVRKAEALYNELCNRKFQVSCMNSDMDQEERDRVMSEYRSGRSRILLSTDVLARGIDVQQVSLVINYDLPSNRETYIHRIGRGGRFGRKGVAINFVTNTEMEALADLMRYYDTEIVEMPSEIADLM</sequence>
<accession>A0A183ABT8</accession>
<dbReference type="GO" id="GO:0016787">
    <property type="term" value="F:hydrolase activity"/>
    <property type="evidence" value="ECO:0007669"/>
    <property type="project" value="UniProtKB-KW"/>
</dbReference>
<dbReference type="AlphaFoldDB" id="A0A183ABT8"/>
<dbReference type="SUPFAM" id="SSF52540">
    <property type="entry name" value="P-loop containing nucleoside triphosphate hydrolases"/>
    <property type="match status" value="1"/>
</dbReference>
<dbReference type="GO" id="GO:0005524">
    <property type="term" value="F:ATP binding"/>
    <property type="evidence" value="ECO:0007669"/>
    <property type="project" value="UniProtKB-KW"/>
</dbReference>
<dbReference type="EMBL" id="UZAN01041282">
    <property type="protein sequence ID" value="VDP72547.1"/>
    <property type="molecule type" value="Genomic_DNA"/>
</dbReference>
<dbReference type="FunFam" id="3.40.50.300:FF:000849">
    <property type="entry name" value="ATP-dependent RNA helicase DBP5"/>
    <property type="match status" value="1"/>
</dbReference>
<dbReference type="Proteomes" id="UP000272942">
    <property type="component" value="Unassembled WGS sequence"/>
</dbReference>
<dbReference type="Pfam" id="PF00271">
    <property type="entry name" value="Helicase_C"/>
    <property type="match status" value="1"/>
</dbReference>
<name>A0A183ABT8_9TREM</name>
<dbReference type="PROSITE" id="PS00039">
    <property type="entry name" value="DEAD_ATP_HELICASE"/>
    <property type="match status" value="1"/>
</dbReference>
<dbReference type="EC" id="3.6.4.13" evidence="1"/>
<evidence type="ECO:0000256" key="1">
    <source>
        <dbReference type="ARBA" id="ARBA00012552"/>
    </source>
</evidence>
<dbReference type="InterPro" id="IPR001650">
    <property type="entry name" value="Helicase_C-like"/>
</dbReference>
<dbReference type="PROSITE" id="PS51192">
    <property type="entry name" value="HELICASE_ATP_BIND_1"/>
    <property type="match status" value="1"/>
</dbReference>
<dbReference type="GO" id="GO:0003723">
    <property type="term" value="F:RNA binding"/>
    <property type="evidence" value="ECO:0007669"/>
    <property type="project" value="UniProtKB-KW"/>
</dbReference>
<reference evidence="13 14" key="2">
    <citation type="submission" date="2018-11" db="EMBL/GenBank/DDBJ databases">
        <authorList>
            <consortium name="Pathogen Informatics"/>
        </authorList>
    </citation>
    <scope>NUCLEOTIDE SEQUENCE [LARGE SCALE GENOMIC DNA]</scope>
    <source>
        <strain evidence="13 14">Egypt</strain>
    </source>
</reference>
<evidence type="ECO:0000259" key="11">
    <source>
        <dbReference type="PROSITE" id="PS51194"/>
    </source>
</evidence>